<gene>
    <name evidence="2" type="ORF">FRZ61_28990</name>
</gene>
<evidence type="ECO:0000259" key="1">
    <source>
        <dbReference type="Pfam" id="PF25917"/>
    </source>
</evidence>
<dbReference type="PANTHER" id="PTHR30438">
    <property type="entry name" value="36 KDA ANTIGEN-RELATED"/>
    <property type="match status" value="1"/>
</dbReference>
<name>A0A5J6N1W2_9PROT</name>
<dbReference type="AlphaFoldDB" id="A0A5J6N1W2"/>
<protein>
    <recommendedName>
        <fullName evidence="1">Multidrug resistance protein MdtA-like barrel-sandwich hybrid domain-containing protein</fullName>
    </recommendedName>
</protein>
<dbReference type="Gene3D" id="2.40.50.100">
    <property type="match status" value="1"/>
</dbReference>
<organism evidence="2 3">
    <name type="scientific">Hypericibacter adhaerens</name>
    <dbReference type="NCBI Taxonomy" id="2602016"/>
    <lineage>
        <taxon>Bacteria</taxon>
        <taxon>Pseudomonadati</taxon>
        <taxon>Pseudomonadota</taxon>
        <taxon>Alphaproteobacteria</taxon>
        <taxon>Rhodospirillales</taxon>
        <taxon>Dongiaceae</taxon>
        <taxon>Hypericibacter</taxon>
    </lineage>
</organism>
<dbReference type="PANTHER" id="PTHR30438:SF1">
    <property type="entry name" value="36 KDA ANTIGEN"/>
    <property type="match status" value="1"/>
</dbReference>
<dbReference type="Proteomes" id="UP000325797">
    <property type="component" value="Chromosome"/>
</dbReference>
<dbReference type="SUPFAM" id="SSF111369">
    <property type="entry name" value="HlyD-like secretion proteins"/>
    <property type="match status" value="3"/>
</dbReference>
<dbReference type="Gene3D" id="1.10.287.470">
    <property type="entry name" value="Helix hairpin bin"/>
    <property type="match status" value="1"/>
</dbReference>
<dbReference type="EMBL" id="CP042582">
    <property type="protein sequence ID" value="QEX22965.1"/>
    <property type="molecule type" value="Genomic_DNA"/>
</dbReference>
<dbReference type="Pfam" id="PF25917">
    <property type="entry name" value="BSH_RND"/>
    <property type="match status" value="1"/>
</dbReference>
<proteinExistence type="predicted"/>
<sequence>MITLAIVGLSGWYLARPAPLFIQGEADSTRIDIAARVDGRILKIPVARGQDVGAGTALLQIDNPELVARYNEAIAAKGVADAELARIYAGTREETVAARKAQIDRLSADVTLAQVTYERVRKLVTTKDASQQQLDQATAALQVAQRALDQGKLSYEEALNGFTPEEVKIAEAKVTQAAAAVETLKALVDQMVVTAPLATQIYEINVEQGEVVAPGIPLLSLVDLNDLWLRFDLREDLVRDLKIGDTITVRIPALGNREVVTEVRLIAAKGEYADWRATRATGDFDLRTFAIRAYPVEKVAGLRPGMSAYVDWSGRRQ</sequence>
<dbReference type="KEGG" id="hadh:FRZ61_28990"/>
<evidence type="ECO:0000313" key="2">
    <source>
        <dbReference type="EMBL" id="QEX22965.1"/>
    </source>
</evidence>
<keyword evidence="3" id="KW-1185">Reference proteome</keyword>
<reference evidence="2 3" key="1">
    <citation type="submission" date="2019-08" db="EMBL/GenBank/DDBJ databases">
        <title>Hyperibacter terrae gen. nov., sp. nov. and Hyperibacter viscosus sp. nov., two new members in the family Rhodospirillaceae isolated from the rhizosphere of Hypericum perforatum.</title>
        <authorList>
            <person name="Noviana Z."/>
        </authorList>
    </citation>
    <scope>NUCLEOTIDE SEQUENCE [LARGE SCALE GENOMIC DNA]</scope>
    <source>
        <strain evidence="2 3">R5959</strain>
    </source>
</reference>
<dbReference type="Gene3D" id="2.40.30.170">
    <property type="match status" value="1"/>
</dbReference>
<evidence type="ECO:0000313" key="3">
    <source>
        <dbReference type="Proteomes" id="UP000325797"/>
    </source>
</evidence>
<dbReference type="InterPro" id="IPR058625">
    <property type="entry name" value="MdtA-like_BSH"/>
</dbReference>
<feature type="domain" description="Multidrug resistance protein MdtA-like barrel-sandwich hybrid" evidence="1">
    <location>
        <begin position="31"/>
        <end position="216"/>
    </location>
</feature>
<accession>A0A5J6N1W2</accession>
<dbReference type="RefSeq" id="WP_225308812.1">
    <property type="nucleotide sequence ID" value="NZ_CP042582.1"/>
</dbReference>